<organism evidence="2 3">
    <name type="scientific">Halocaridina rubra</name>
    <name type="common">Hawaiian red shrimp</name>
    <dbReference type="NCBI Taxonomy" id="373956"/>
    <lineage>
        <taxon>Eukaryota</taxon>
        <taxon>Metazoa</taxon>
        <taxon>Ecdysozoa</taxon>
        <taxon>Arthropoda</taxon>
        <taxon>Crustacea</taxon>
        <taxon>Multicrustacea</taxon>
        <taxon>Malacostraca</taxon>
        <taxon>Eumalacostraca</taxon>
        <taxon>Eucarida</taxon>
        <taxon>Decapoda</taxon>
        <taxon>Pleocyemata</taxon>
        <taxon>Caridea</taxon>
        <taxon>Atyoidea</taxon>
        <taxon>Atyidae</taxon>
        <taxon>Halocaridina</taxon>
    </lineage>
</organism>
<protein>
    <submittedName>
        <fullName evidence="2">Uncharacterized protein</fullName>
    </submittedName>
</protein>
<comment type="caution">
    <text evidence="2">The sequence shown here is derived from an EMBL/GenBank/DDBJ whole genome shotgun (WGS) entry which is preliminary data.</text>
</comment>
<evidence type="ECO:0000313" key="3">
    <source>
        <dbReference type="Proteomes" id="UP001381693"/>
    </source>
</evidence>
<name>A0AAN8X0D8_HALRR</name>
<proteinExistence type="predicted"/>
<dbReference type="Proteomes" id="UP001381693">
    <property type="component" value="Unassembled WGS sequence"/>
</dbReference>
<reference evidence="2 3" key="1">
    <citation type="submission" date="2023-11" db="EMBL/GenBank/DDBJ databases">
        <title>Halocaridina rubra genome assembly.</title>
        <authorList>
            <person name="Smith C."/>
        </authorList>
    </citation>
    <scope>NUCLEOTIDE SEQUENCE [LARGE SCALE GENOMIC DNA]</scope>
    <source>
        <strain evidence="2">EP-1</strain>
        <tissue evidence="2">Whole</tissue>
    </source>
</reference>
<dbReference type="AlphaFoldDB" id="A0AAN8X0D8"/>
<evidence type="ECO:0000256" key="1">
    <source>
        <dbReference type="SAM" id="MobiDB-lite"/>
    </source>
</evidence>
<feature type="compositionally biased region" description="Polar residues" evidence="1">
    <location>
        <begin position="44"/>
        <end position="58"/>
    </location>
</feature>
<gene>
    <name evidence="2" type="ORF">SK128_022548</name>
</gene>
<feature type="region of interest" description="Disordered" evidence="1">
    <location>
        <begin position="44"/>
        <end position="80"/>
    </location>
</feature>
<evidence type="ECO:0000313" key="2">
    <source>
        <dbReference type="EMBL" id="KAK7075691.1"/>
    </source>
</evidence>
<keyword evidence="3" id="KW-1185">Reference proteome</keyword>
<accession>A0AAN8X0D8</accession>
<dbReference type="EMBL" id="JAXCGZ010010244">
    <property type="protein sequence ID" value="KAK7075691.1"/>
    <property type="molecule type" value="Genomic_DNA"/>
</dbReference>
<feature type="non-terminal residue" evidence="2">
    <location>
        <position position="1"/>
    </location>
</feature>
<sequence length="80" mass="8659">VTRSDEGKEEDMRGASNEVDVIEGTQVRVLEGLVDDLSVIEGSSSLQTYPQDSESPQGATGGVHLQESARVLSAFRRPRE</sequence>